<dbReference type="SUPFAM" id="SSF69322">
    <property type="entry name" value="Tricorn protease domain 2"/>
    <property type="match status" value="1"/>
</dbReference>
<dbReference type="Pfam" id="PF13639">
    <property type="entry name" value="zf-RING_2"/>
    <property type="match status" value="1"/>
</dbReference>
<keyword evidence="1" id="KW-0863">Zinc-finger</keyword>
<dbReference type="SMART" id="SM00184">
    <property type="entry name" value="RING"/>
    <property type="match status" value="1"/>
</dbReference>
<dbReference type="Gene3D" id="3.30.40.10">
    <property type="entry name" value="Zinc/RING finger domain, C3HC4 (zinc finger)"/>
    <property type="match status" value="1"/>
</dbReference>
<dbReference type="PANTHER" id="PTHR16047">
    <property type="entry name" value="RFWD3 PROTEIN"/>
    <property type="match status" value="1"/>
</dbReference>
<dbReference type="RefSeq" id="XP_007604713.1">
    <property type="nucleotide sequence ID" value="XM_007604651.1"/>
</dbReference>
<gene>
    <name evidence="3" type="ORF">VICG_01267</name>
</gene>
<dbReference type="PROSITE" id="PS50089">
    <property type="entry name" value="ZF_RING_2"/>
    <property type="match status" value="1"/>
</dbReference>
<protein>
    <recommendedName>
        <fullName evidence="2">RING-type domain-containing protein</fullName>
    </recommendedName>
</protein>
<evidence type="ECO:0000259" key="2">
    <source>
        <dbReference type="PROSITE" id="PS50089"/>
    </source>
</evidence>
<sequence>MDGGVYCLICFAEYTLTGGHRVISLKCGHLFGAECIEKWLNVYKRNYCPTCSAPCRKTHLRPIFAAKVEATDTEKEKQIIDKYIKENEIRKALEIEVSKLKSHIEILKSSFKQNLTATKPVGSKIHMRFVKYCKIHFFPDDSFVEFDAINQAVIISCRKNGDFGLFKYSLSNFSINSFIKFGDAVRDFKLSPFNDGLCLVAYSRCVSLLNIYTENTIKSLSFDTNVSAICFSSLDRDLIFVADMIGWLYICNLTSGKIKKAKVCNENIHSIASAEDILCVASVFGLYIHGGSSYEQISFKKLESDTPGICSGVTSDGRNVLAVFRNAEYTVSGILLGKKHIVFDPEVKQLFKHNDKVFNGYIMVCDDFRNAIKVLDLNTFQMVYSYAFKEAVVGFCGDSTVLAVLTKRGIYIYDNG</sequence>
<dbReference type="PANTHER" id="PTHR16047:SF7">
    <property type="entry name" value="E3 UBIQUITIN-PROTEIN LIGASE RFWD3"/>
    <property type="match status" value="1"/>
</dbReference>
<dbReference type="AlphaFoldDB" id="L2GLZ1"/>
<dbReference type="GO" id="GO:0004842">
    <property type="term" value="F:ubiquitin-protein transferase activity"/>
    <property type="evidence" value="ECO:0007669"/>
    <property type="project" value="InterPro"/>
</dbReference>
<dbReference type="InterPro" id="IPR013083">
    <property type="entry name" value="Znf_RING/FYVE/PHD"/>
</dbReference>
<feature type="domain" description="RING-type" evidence="2">
    <location>
        <begin position="7"/>
        <end position="52"/>
    </location>
</feature>
<accession>L2GLZ1</accession>
<organism evidence="3 4">
    <name type="scientific">Vittaforma corneae (strain ATCC 50505)</name>
    <name type="common">Microsporidian parasite</name>
    <name type="synonym">Nosema corneum</name>
    <dbReference type="NCBI Taxonomy" id="993615"/>
    <lineage>
        <taxon>Eukaryota</taxon>
        <taxon>Fungi</taxon>
        <taxon>Fungi incertae sedis</taxon>
        <taxon>Microsporidia</taxon>
        <taxon>Nosematidae</taxon>
        <taxon>Vittaforma</taxon>
    </lineage>
</organism>
<reference evidence="4" key="1">
    <citation type="submission" date="2011-05" db="EMBL/GenBank/DDBJ databases">
        <title>The genome sequence of Vittaforma corneae strain ATCC 50505.</title>
        <authorList>
            <consortium name="The Broad Institute Genome Sequencing Platform"/>
            <person name="Cuomo C."/>
            <person name="Didier E."/>
            <person name="Bowers L."/>
            <person name="Young S.K."/>
            <person name="Zeng Q."/>
            <person name="Gargeya S."/>
            <person name="Fitzgerald M."/>
            <person name="Haas B."/>
            <person name="Abouelleil A."/>
            <person name="Alvarado L."/>
            <person name="Arachchi H.M."/>
            <person name="Berlin A."/>
            <person name="Chapman S.B."/>
            <person name="Gearin G."/>
            <person name="Goldberg J."/>
            <person name="Griggs A."/>
            <person name="Gujja S."/>
            <person name="Hansen M."/>
            <person name="Heiman D."/>
            <person name="Howarth C."/>
            <person name="Larimer J."/>
            <person name="Lui A."/>
            <person name="MacDonald P.J.P."/>
            <person name="McCowen C."/>
            <person name="Montmayeur A."/>
            <person name="Murphy C."/>
            <person name="Neiman D."/>
            <person name="Pearson M."/>
            <person name="Priest M."/>
            <person name="Roberts A."/>
            <person name="Saif S."/>
            <person name="Shea T."/>
            <person name="Sisk P."/>
            <person name="Stolte C."/>
            <person name="Sykes S."/>
            <person name="Wortman J."/>
            <person name="Nusbaum C."/>
            <person name="Birren B."/>
        </authorList>
    </citation>
    <scope>NUCLEOTIDE SEQUENCE [LARGE SCALE GENOMIC DNA]</scope>
    <source>
        <strain evidence="4">ATCC 50505</strain>
    </source>
</reference>
<dbReference type="Gene3D" id="2.130.10.10">
    <property type="entry name" value="YVTN repeat-like/Quinoprotein amine dehydrogenase"/>
    <property type="match status" value="1"/>
</dbReference>
<dbReference type="GO" id="GO:0008270">
    <property type="term" value="F:zinc ion binding"/>
    <property type="evidence" value="ECO:0007669"/>
    <property type="project" value="UniProtKB-KW"/>
</dbReference>
<dbReference type="OrthoDB" id="8062037at2759"/>
<keyword evidence="1" id="KW-0862">Zinc</keyword>
<dbReference type="InterPro" id="IPR037381">
    <property type="entry name" value="RFWD3"/>
</dbReference>
<dbReference type="OMA" id="NSCIRKW"/>
<dbReference type="GO" id="GO:0016567">
    <property type="term" value="P:protein ubiquitination"/>
    <property type="evidence" value="ECO:0007669"/>
    <property type="project" value="InterPro"/>
</dbReference>
<dbReference type="InParanoid" id="L2GLZ1"/>
<evidence type="ECO:0000256" key="1">
    <source>
        <dbReference type="PROSITE-ProRule" id="PRU00175"/>
    </source>
</evidence>
<keyword evidence="4" id="KW-1185">Reference proteome</keyword>
<evidence type="ECO:0000313" key="3">
    <source>
        <dbReference type="EMBL" id="ELA41634.1"/>
    </source>
</evidence>
<evidence type="ECO:0000313" key="4">
    <source>
        <dbReference type="Proteomes" id="UP000011082"/>
    </source>
</evidence>
<dbReference type="GeneID" id="19881978"/>
<dbReference type="InterPro" id="IPR001841">
    <property type="entry name" value="Znf_RING"/>
</dbReference>
<proteinExistence type="predicted"/>
<dbReference type="HOGENOM" id="CLU_637927_0_0_1"/>
<dbReference type="InterPro" id="IPR015943">
    <property type="entry name" value="WD40/YVTN_repeat-like_dom_sf"/>
</dbReference>
<dbReference type="SUPFAM" id="SSF57850">
    <property type="entry name" value="RING/U-box"/>
    <property type="match status" value="1"/>
</dbReference>
<dbReference type="STRING" id="993615.L2GLZ1"/>
<keyword evidence="1" id="KW-0479">Metal-binding</keyword>
<dbReference type="VEuPathDB" id="MicrosporidiaDB:VICG_01267"/>
<dbReference type="GO" id="GO:0005634">
    <property type="term" value="C:nucleus"/>
    <property type="evidence" value="ECO:0007669"/>
    <property type="project" value="InterPro"/>
</dbReference>
<name>L2GLZ1_VITCO</name>
<dbReference type="GO" id="GO:0036297">
    <property type="term" value="P:interstrand cross-link repair"/>
    <property type="evidence" value="ECO:0007669"/>
    <property type="project" value="InterPro"/>
</dbReference>
<dbReference type="Proteomes" id="UP000011082">
    <property type="component" value="Unassembled WGS sequence"/>
</dbReference>
<dbReference type="EMBL" id="JH370140">
    <property type="protein sequence ID" value="ELA41634.1"/>
    <property type="molecule type" value="Genomic_DNA"/>
</dbReference>